<dbReference type="AlphaFoldDB" id="A0A380C679"/>
<dbReference type="EMBL" id="UGYW01000002">
    <property type="protein sequence ID" value="SUJ13731.1"/>
    <property type="molecule type" value="Genomic_DNA"/>
</dbReference>
<reference evidence="1 2" key="1">
    <citation type="submission" date="2018-06" db="EMBL/GenBank/DDBJ databases">
        <authorList>
            <consortium name="Pathogen Informatics"/>
            <person name="Doyle S."/>
        </authorList>
    </citation>
    <scope>NUCLEOTIDE SEQUENCE [LARGE SCALE GENOMIC DNA]</scope>
    <source>
        <strain evidence="1 2">NCTC11388</strain>
    </source>
</reference>
<dbReference type="Proteomes" id="UP000254893">
    <property type="component" value="Unassembled WGS sequence"/>
</dbReference>
<evidence type="ECO:0000313" key="2">
    <source>
        <dbReference type="Proteomes" id="UP000254893"/>
    </source>
</evidence>
<proteinExistence type="predicted"/>
<sequence>MEGVWLVTEDGQSENFNIFSGLLIQVVFL</sequence>
<evidence type="ECO:0000313" key="1">
    <source>
        <dbReference type="EMBL" id="SUJ13731.1"/>
    </source>
</evidence>
<protein>
    <submittedName>
        <fullName evidence="1">Uncharacterized protein</fullName>
    </submittedName>
</protein>
<accession>A0A380C679</accession>
<organism evidence="1 2">
    <name type="scientific">Sphingobacterium spiritivorum</name>
    <name type="common">Flavobacterium spiritivorum</name>
    <dbReference type="NCBI Taxonomy" id="258"/>
    <lineage>
        <taxon>Bacteria</taxon>
        <taxon>Pseudomonadati</taxon>
        <taxon>Bacteroidota</taxon>
        <taxon>Sphingobacteriia</taxon>
        <taxon>Sphingobacteriales</taxon>
        <taxon>Sphingobacteriaceae</taxon>
        <taxon>Sphingobacterium</taxon>
    </lineage>
</organism>
<name>A0A380C679_SPHSI</name>
<gene>
    <name evidence="1" type="ORF">NCTC11388_02290</name>
</gene>